<dbReference type="Gene3D" id="3.30.428.10">
    <property type="entry name" value="HIT-like"/>
    <property type="match status" value="2"/>
</dbReference>
<evidence type="ECO:0000256" key="5">
    <source>
        <dbReference type="ARBA" id="ARBA00022679"/>
    </source>
</evidence>
<keyword evidence="8" id="KW-0862">Zinc</keyword>
<dbReference type="Ensembl" id="ENSAPLT00000040158.1">
    <property type="protein sequence ID" value="ENSAPLP00000022593.1"/>
    <property type="gene ID" value="ENSAPLG00000025606.1"/>
</dbReference>
<comment type="pathway">
    <text evidence="3 12">Carbohydrate metabolism; galactose metabolism.</text>
</comment>
<dbReference type="CDD" id="cd00608">
    <property type="entry name" value="GalT"/>
    <property type="match status" value="1"/>
</dbReference>
<keyword evidence="10 12" id="KW-0119">Carbohydrate metabolism</keyword>
<dbReference type="NCBIfam" id="TIGR00209">
    <property type="entry name" value="galT_1"/>
    <property type="match status" value="1"/>
</dbReference>
<feature type="region of interest" description="Disordered" evidence="13">
    <location>
        <begin position="1"/>
        <end position="26"/>
    </location>
</feature>
<keyword evidence="17" id="KW-1185">Reference proteome</keyword>
<comment type="cofactor">
    <cofactor evidence="2">
        <name>Zn(2+)</name>
        <dbReference type="ChEBI" id="CHEBI:29105"/>
    </cofactor>
</comment>
<evidence type="ECO:0000259" key="15">
    <source>
        <dbReference type="Pfam" id="PF02744"/>
    </source>
</evidence>
<dbReference type="EC" id="2.7.7.12" evidence="12"/>
<comment type="function">
    <text evidence="11">Plays an important role in galactose metabolism.</text>
</comment>
<keyword evidence="9 12" id="KW-0299">Galactose metabolism</keyword>
<dbReference type="UniPathway" id="UPA00214"/>
<organism evidence="16 17">
    <name type="scientific">Anas platyrhynchos platyrhynchos</name>
    <name type="common">Northern mallard</name>
    <dbReference type="NCBI Taxonomy" id="8840"/>
    <lineage>
        <taxon>Eukaryota</taxon>
        <taxon>Metazoa</taxon>
        <taxon>Chordata</taxon>
        <taxon>Craniata</taxon>
        <taxon>Vertebrata</taxon>
        <taxon>Euteleostomi</taxon>
        <taxon>Archelosauria</taxon>
        <taxon>Archosauria</taxon>
        <taxon>Dinosauria</taxon>
        <taxon>Saurischia</taxon>
        <taxon>Theropoda</taxon>
        <taxon>Coelurosauria</taxon>
        <taxon>Aves</taxon>
        <taxon>Neognathae</taxon>
        <taxon>Galloanserae</taxon>
        <taxon>Anseriformes</taxon>
        <taxon>Anatidae</taxon>
        <taxon>Anatinae</taxon>
        <taxon>Anas</taxon>
    </lineage>
</organism>
<dbReference type="SUPFAM" id="SSF54197">
    <property type="entry name" value="HIT-like"/>
    <property type="match status" value="2"/>
</dbReference>
<protein>
    <recommendedName>
        <fullName evidence="12">Galactose-1-phosphate uridylyltransferase</fullName>
        <ecNumber evidence="12">2.7.7.12</ecNumber>
    </recommendedName>
</protein>
<comment type="similarity">
    <text evidence="4 12">Belongs to the galactose-1-phosphate uridylyltransferase type 1 family.</text>
</comment>
<evidence type="ECO:0000256" key="11">
    <source>
        <dbReference type="ARBA" id="ARBA00056769"/>
    </source>
</evidence>
<dbReference type="STRING" id="8840.ENSAPLP00000022593"/>
<dbReference type="Pfam" id="PF02744">
    <property type="entry name" value="GalP_UDP_tr_C"/>
    <property type="match status" value="1"/>
</dbReference>
<keyword evidence="6 12" id="KW-0548">Nucleotidyltransferase</keyword>
<dbReference type="InterPro" id="IPR036265">
    <property type="entry name" value="HIT-like_sf"/>
</dbReference>
<feature type="domain" description="Galactose-1-phosphate uridyl transferase N-terminal" evidence="14">
    <location>
        <begin position="236"/>
        <end position="347"/>
    </location>
</feature>
<dbReference type="PANTHER" id="PTHR11943">
    <property type="entry name" value="GALACTOSE-1-PHOSPHATE URIDYLYLTRANSFERASE"/>
    <property type="match status" value="1"/>
</dbReference>
<comment type="catalytic activity">
    <reaction evidence="1 12">
        <text>alpha-D-galactose 1-phosphate + UDP-alpha-D-glucose = alpha-D-glucose 1-phosphate + UDP-alpha-D-galactose</text>
        <dbReference type="Rhea" id="RHEA:13989"/>
        <dbReference type="ChEBI" id="CHEBI:58336"/>
        <dbReference type="ChEBI" id="CHEBI:58601"/>
        <dbReference type="ChEBI" id="CHEBI:58885"/>
        <dbReference type="ChEBI" id="CHEBI:66914"/>
        <dbReference type="EC" id="2.7.7.12"/>
    </reaction>
</comment>
<reference evidence="16 17" key="1">
    <citation type="submission" date="2017-10" db="EMBL/GenBank/DDBJ databases">
        <title>A new Pekin duck reference genome.</title>
        <authorList>
            <person name="Hou Z.-C."/>
            <person name="Zhou Z.-K."/>
            <person name="Zhu F."/>
            <person name="Hou S.-S."/>
        </authorList>
    </citation>
    <scope>NUCLEOTIDE SEQUENCE [LARGE SCALE GENOMIC DNA]</scope>
</reference>
<feature type="domain" description="Galactose-1-phosphate uridyl transferase C-terminal" evidence="15">
    <location>
        <begin position="354"/>
        <end position="520"/>
    </location>
</feature>
<proteinExistence type="inferred from homology"/>
<keyword evidence="7 12" id="KW-0479">Metal-binding</keyword>
<evidence type="ECO:0000256" key="7">
    <source>
        <dbReference type="ARBA" id="ARBA00022723"/>
    </source>
</evidence>
<evidence type="ECO:0000259" key="14">
    <source>
        <dbReference type="Pfam" id="PF01087"/>
    </source>
</evidence>
<dbReference type="InterPro" id="IPR019779">
    <property type="entry name" value="GalP_UDPtransf1_His-AS"/>
</dbReference>
<evidence type="ECO:0000256" key="13">
    <source>
        <dbReference type="SAM" id="MobiDB-lite"/>
    </source>
</evidence>
<dbReference type="AlphaFoldDB" id="A0A493TA70"/>
<dbReference type="PANTHER" id="PTHR11943:SF1">
    <property type="entry name" value="GALACTOSE-1-PHOSPHATE URIDYLYLTRANSFERASE"/>
    <property type="match status" value="1"/>
</dbReference>
<evidence type="ECO:0000256" key="3">
    <source>
        <dbReference type="ARBA" id="ARBA00004947"/>
    </source>
</evidence>
<dbReference type="GO" id="GO:0005794">
    <property type="term" value="C:Golgi apparatus"/>
    <property type="evidence" value="ECO:0007669"/>
    <property type="project" value="Ensembl"/>
</dbReference>
<sequence length="529" mass="59691">SRRGTGVQCQRYGGGARRGRARSTRGSPRILLVSPRSLIVCPVSPRRSLVPLCAPLVSLPPPRVSLPPPRPTRVPLCPTSAPRACPSAPHSCSPTSPRVPPTSLSCPLSSPLVPLHPACVTLHTPKCIPRTPLVSLSPWVTPRPPARPAEHQHCRHNPLRDEWVLVSAHRVRRPWRGQLEQPPTEDVPRWDPANPLCPGATRANGEVLPGTPTPAPRPLPCVPPRCDPNFFPLLQVNPHYEGTFVFPNDFPALQPDSPAPGDSDHPLFQAAAARGVCKVMCFHPWSDLTLPLMSLAEIRAVIDAWAELAAELGASYPWVQIFENKGEMMGCSNPHPHCQVWASSFLPNEARLEERTQRQYRERHSVPMLLEYAEQEARRKERLVVENEDWLVVVPYWATWPFQTLLLPRRHVLRLQDLRDSERDSLASIMQRLLIKYDNLFQVSFPYSMGWHGAPTGPHLQEDCRHWQLHAHYYPPLLRSATVRKFMVGYEMLAQAQRDLTPEQAAERLRSLPEVHYKQRRRDGEECGV</sequence>
<dbReference type="GeneTree" id="ENSGT00390000016188"/>
<name>A0A493TA70_ANAPP</name>
<evidence type="ECO:0000313" key="17">
    <source>
        <dbReference type="Proteomes" id="UP000016666"/>
    </source>
</evidence>
<dbReference type="GO" id="GO:0006011">
    <property type="term" value="P:UDP-alpha-D-glucose metabolic process"/>
    <property type="evidence" value="ECO:0007669"/>
    <property type="project" value="Ensembl"/>
</dbReference>
<evidence type="ECO:0000256" key="12">
    <source>
        <dbReference type="RuleBase" id="RU000506"/>
    </source>
</evidence>
<reference evidence="16" key="3">
    <citation type="submission" date="2025-09" db="UniProtKB">
        <authorList>
            <consortium name="Ensembl"/>
        </authorList>
    </citation>
    <scope>IDENTIFICATION</scope>
</reference>
<evidence type="ECO:0000256" key="2">
    <source>
        <dbReference type="ARBA" id="ARBA00001947"/>
    </source>
</evidence>
<evidence type="ECO:0000313" key="16">
    <source>
        <dbReference type="Ensembl" id="ENSAPLP00000022593.1"/>
    </source>
</evidence>
<evidence type="ECO:0000256" key="8">
    <source>
        <dbReference type="ARBA" id="ARBA00022833"/>
    </source>
</evidence>
<evidence type="ECO:0000256" key="9">
    <source>
        <dbReference type="ARBA" id="ARBA00023144"/>
    </source>
</evidence>
<evidence type="ECO:0000256" key="6">
    <source>
        <dbReference type="ARBA" id="ARBA00022695"/>
    </source>
</evidence>
<dbReference type="FunFam" id="3.30.428.10:FF:000001">
    <property type="entry name" value="Galactose-1-phosphate uridylyltransferase"/>
    <property type="match status" value="1"/>
</dbReference>
<evidence type="ECO:0000256" key="4">
    <source>
        <dbReference type="ARBA" id="ARBA00010951"/>
    </source>
</evidence>
<dbReference type="InterPro" id="IPR005850">
    <property type="entry name" value="GalP_Utransf_C"/>
</dbReference>
<evidence type="ECO:0000256" key="10">
    <source>
        <dbReference type="ARBA" id="ARBA00023277"/>
    </source>
</evidence>
<dbReference type="GO" id="GO:0008108">
    <property type="term" value="F:UDP-glucose:hexose-1-phosphate uridylyltransferase activity"/>
    <property type="evidence" value="ECO:0007669"/>
    <property type="project" value="UniProtKB-EC"/>
</dbReference>
<evidence type="ECO:0000256" key="1">
    <source>
        <dbReference type="ARBA" id="ARBA00001107"/>
    </source>
</evidence>
<dbReference type="InterPro" id="IPR005849">
    <property type="entry name" value="GalP_Utransf_N"/>
</dbReference>
<accession>A0A493TA70</accession>
<gene>
    <name evidence="16" type="primary">GALT</name>
</gene>
<dbReference type="NCBIfam" id="NF008724">
    <property type="entry name" value="PRK11720.1"/>
    <property type="match status" value="1"/>
</dbReference>
<dbReference type="FunFam" id="3.30.428.10:FF:000002">
    <property type="entry name" value="Galactose-1-phosphate uridylyltransferase"/>
    <property type="match status" value="1"/>
</dbReference>
<feature type="domain" description="Galactose-1-phosphate uridyl transferase N-terminal" evidence="14">
    <location>
        <begin position="149"/>
        <end position="209"/>
    </location>
</feature>
<dbReference type="Pfam" id="PF01087">
    <property type="entry name" value="GalP_UDP_transf"/>
    <property type="match status" value="2"/>
</dbReference>
<dbReference type="Proteomes" id="UP000016666">
    <property type="component" value="Chromosome Z"/>
</dbReference>
<dbReference type="PROSITE" id="PS00117">
    <property type="entry name" value="GAL_P_UDP_TRANSF_I"/>
    <property type="match status" value="1"/>
</dbReference>
<reference evidence="16" key="2">
    <citation type="submission" date="2025-08" db="UniProtKB">
        <authorList>
            <consortium name="Ensembl"/>
        </authorList>
    </citation>
    <scope>IDENTIFICATION</scope>
</reference>
<dbReference type="GO" id="GO:0033499">
    <property type="term" value="P:galactose catabolic process via UDP-galactose, Leloir pathway"/>
    <property type="evidence" value="ECO:0007669"/>
    <property type="project" value="TreeGrafter"/>
</dbReference>
<dbReference type="GO" id="GO:0008270">
    <property type="term" value="F:zinc ion binding"/>
    <property type="evidence" value="ECO:0007669"/>
    <property type="project" value="Ensembl"/>
</dbReference>
<dbReference type="InterPro" id="IPR001937">
    <property type="entry name" value="GalP_UDPtransf1"/>
</dbReference>
<keyword evidence="5 12" id="KW-0808">Transferase</keyword>